<dbReference type="GO" id="GO:0005886">
    <property type="term" value="C:plasma membrane"/>
    <property type="evidence" value="ECO:0007669"/>
    <property type="project" value="UniProtKB-SubCell"/>
</dbReference>
<keyword evidence="3" id="KW-1003">Cell membrane</keyword>
<feature type="transmembrane region" description="Helical" evidence="9">
    <location>
        <begin position="74"/>
        <end position="93"/>
    </location>
</feature>
<dbReference type="Pfam" id="PF11356">
    <property type="entry name" value="T2SSC"/>
    <property type="match status" value="1"/>
</dbReference>
<comment type="subcellular location">
    <subcellularLocation>
        <location evidence="1">Cell inner membrane</location>
    </subcellularLocation>
</comment>
<evidence type="ECO:0000256" key="4">
    <source>
        <dbReference type="ARBA" id="ARBA00022519"/>
    </source>
</evidence>
<evidence type="ECO:0000256" key="3">
    <source>
        <dbReference type="ARBA" id="ARBA00022475"/>
    </source>
</evidence>
<feature type="domain" description="PDZ" evidence="10">
    <location>
        <begin position="214"/>
        <end position="245"/>
    </location>
</feature>
<dbReference type="Pfam" id="PF17820">
    <property type="entry name" value="PDZ_6"/>
    <property type="match status" value="1"/>
</dbReference>
<gene>
    <name evidence="11" type="ORF">SAMN06295910_2660</name>
</gene>
<dbReference type="SMART" id="SM00228">
    <property type="entry name" value="PDZ"/>
    <property type="match status" value="1"/>
</dbReference>
<dbReference type="AlphaFoldDB" id="A0A1X7H170"/>
<dbReference type="InterPro" id="IPR024961">
    <property type="entry name" value="T2SS_GspC_N"/>
</dbReference>
<dbReference type="InterPro" id="IPR041489">
    <property type="entry name" value="PDZ_6"/>
</dbReference>
<dbReference type="OrthoDB" id="9812912at2"/>
<dbReference type="GO" id="GO:0015031">
    <property type="term" value="P:protein transport"/>
    <property type="evidence" value="ECO:0007669"/>
    <property type="project" value="UniProtKB-KW"/>
</dbReference>
<dbReference type="EMBL" id="LT840185">
    <property type="protein sequence ID" value="SMF78022.1"/>
    <property type="molecule type" value="Genomic_DNA"/>
</dbReference>
<keyword evidence="12" id="KW-1185">Reference proteome</keyword>
<keyword evidence="2" id="KW-0813">Transport</keyword>
<evidence type="ECO:0000313" key="11">
    <source>
        <dbReference type="EMBL" id="SMF78022.1"/>
    </source>
</evidence>
<dbReference type="InterPro" id="IPR036034">
    <property type="entry name" value="PDZ_sf"/>
</dbReference>
<dbReference type="Gene3D" id="2.30.30.830">
    <property type="match status" value="1"/>
</dbReference>
<keyword evidence="7 9" id="KW-1133">Transmembrane helix</keyword>
<keyword evidence="4" id="KW-0997">Cell inner membrane</keyword>
<reference evidence="12" key="1">
    <citation type="submission" date="2017-04" db="EMBL/GenBank/DDBJ databases">
        <authorList>
            <person name="Varghese N."/>
            <person name="Submissions S."/>
        </authorList>
    </citation>
    <scope>NUCLEOTIDE SEQUENCE [LARGE SCALE GENOMIC DNA]</scope>
    <source>
        <strain evidence="12">Dd16</strain>
    </source>
</reference>
<keyword evidence="8 9" id="KW-0472">Membrane</keyword>
<evidence type="ECO:0000256" key="6">
    <source>
        <dbReference type="ARBA" id="ARBA00022927"/>
    </source>
</evidence>
<evidence type="ECO:0000256" key="5">
    <source>
        <dbReference type="ARBA" id="ARBA00022692"/>
    </source>
</evidence>
<dbReference type="SUPFAM" id="SSF50156">
    <property type="entry name" value="PDZ domain-like"/>
    <property type="match status" value="1"/>
</dbReference>
<evidence type="ECO:0000313" key="12">
    <source>
        <dbReference type="Proteomes" id="UP000192934"/>
    </source>
</evidence>
<proteinExistence type="predicted"/>
<dbReference type="STRING" id="941907.SAMN06295910_2660"/>
<dbReference type="Gene3D" id="2.30.42.10">
    <property type="match status" value="1"/>
</dbReference>
<keyword evidence="6" id="KW-0653">Protein transport</keyword>
<dbReference type="InterPro" id="IPR001478">
    <property type="entry name" value="PDZ"/>
</dbReference>
<dbReference type="Proteomes" id="UP000192934">
    <property type="component" value="Chromosome I"/>
</dbReference>
<evidence type="ECO:0000256" key="8">
    <source>
        <dbReference type="ARBA" id="ARBA00023136"/>
    </source>
</evidence>
<name>A0A1X7H170_9SPHN</name>
<feature type="transmembrane region" description="Helical" evidence="9">
    <location>
        <begin position="21"/>
        <end position="45"/>
    </location>
</feature>
<evidence type="ECO:0000256" key="1">
    <source>
        <dbReference type="ARBA" id="ARBA00004533"/>
    </source>
</evidence>
<evidence type="ECO:0000256" key="9">
    <source>
        <dbReference type="SAM" id="Phobius"/>
    </source>
</evidence>
<evidence type="ECO:0000256" key="7">
    <source>
        <dbReference type="ARBA" id="ARBA00022989"/>
    </source>
</evidence>
<accession>A0A1X7H170</accession>
<sequence length="274" mass="28765">MRIALDPRARRLLRRVPRTTVYTALELALLSLLAIQGARLAWTIFAPVDPVGDWRTADSLRRVAPAAPVGFDPFFRLVGGGTAVVTALNLKLFGVREDRASGRGSAIVALPDGTQRSFAVGEEIMPGVKLSAVGFDSITIDRAGTPEQLFLDQSTPATDATPPAPAPTAASTTQIFATPEPAPPPPSPAANQIQYQPRLEGGKVTGVTVNPQGNGEAFRAAGLQPGDVIVSVNGQRVTGAEQARALANQVRDSQVSVEVERGGQNVPLTVRAPQ</sequence>
<keyword evidence="5 9" id="KW-0812">Transmembrane</keyword>
<dbReference type="PROSITE" id="PS50106">
    <property type="entry name" value="PDZ"/>
    <property type="match status" value="1"/>
</dbReference>
<protein>
    <submittedName>
        <fullName evidence="11">General secretion pathway protein C</fullName>
    </submittedName>
</protein>
<evidence type="ECO:0000256" key="2">
    <source>
        <dbReference type="ARBA" id="ARBA00022448"/>
    </source>
</evidence>
<evidence type="ECO:0000259" key="10">
    <source>
        <dbReference type="PROSITE" id="PS50106"/>
    </source>
</evidence>
<organism evidence="11 12">
    <name type="scientific">Allosphingosinicella indica</name>
    <dbReference type="NCBI Taxonomy" id="941907"/>
    <lineage>
        <taxon>Bacteria</taxon>
        <taxon>Pseudomonadati</taxon>
        <taxon>Pseudomonadota</taxon>
        <taxon>Alphaproteobacteria</taxon>
        <taxon>Sphingomonadales</taxon>
        <taxon>Sphingomonadaceae</taxon>
        <taxon>Allosphingosinicella</taxon>
    </lineage>
</organism>